<keyword evidence="1" id="KW-0472">Membrane</keyword>
<protein>
    <submittedName>
        <fullName evidence="2">Uncharacterized protein</fullName>
    </submittedName>
</protein>
<evidence type="ECO:0000313" key="3">
    <source>
        <dbReference type="Proteomes" id="UP000657075"/>
    </source>
</evidence>
<evidence type="ECO:0000256" key="1">
    <source>
        <dbReference type="SAM" id="Phobius"/>
    </source>
</evidence>
<comment type="caution">
    <text evidence="2">The sequence shown here is derived from an EMBL/GenBank/DDBJ whole genome shotgun (WGS) entry which is preliminary data.</text>
</comment>
<feature type="transmembrane region" description="Helical" evidence="1">
    <location>
        <begin position="82"/>
        <end position="101"/>
    </location>
</feature>
<sequence>MHIVMDITNSTITQPEIFGFIPQNIFYTVLAAAVIIIVGYIIGRLIEILIKKISYTTGLDAFFRKTSVGRALLRSGYTAGDFLGLFVKWIIYIAAIFYALLELSYASPNLAFLYDTSRSVLTYLPYLVSGVIILIIGLIMVDWISDYFKRSYPANDQYAQTLLNFVGDAFRFILYYMVITIALSVMKVNVTILYIFAQGLAWAVAIGLGIAIGLVLAVPLREPLRRFLEQEWRQGGRRNEGGGGGG</sequence>
<dbReference type="InterPro" id="IPR011014">
    <property type="entry name" value="MscS_channel_TM-2"/>
</dbReference>
<dbReference type="SUPFAM" id="SSF82861">
    <property type="entry name" value="Mechanosensitive channel protein MscS (YggB), transmembrane region"/>
    <property type="match status" value="1"/>
</dbReference>
<feature type="transmembrane region" description="Helical" evidence="1">
    <location>
        <begin position="121"/>
        <end position="141"/>
    </location>
</feature>
<keyword evidence="1" id="KW-1133">Transmembrane helix</keyword>
<accession>A0A830EHC9</accession>
<feature type="transmembrane region" description="Helical" evidence="1">
    <location>
        <begin position="25"/>
        <end position="43"/>
    </location>
</feature>
<name>A0A830EHC9_9CREN</name>
<dbReference type="EMBL" id="BMNM01000004">
    <property type="protein sequence ID" value="GGI76736.1"/>
    <property type="molecule type" value="Genomic_DNA"/>
</dbReference>
<reference evidence="2" key="1">
    <citation type="journal article" date="2014" name="Int. J. Syst. Evol. Microbiol.">
        <title>Complete genome sequence of Corynebacterium casei LMG S-19264T (=DSM 44701T), isolated from a smear-ripened cheese.</title>
        <authorList>
            <consortium name="US DOE Joint Genome Institute (JGI-PGF)"/>
            <person name="Walter F."/>
            <person name="Albersmeier A."/>
            <person name="Kalinowski J."/>
            <person name="Ruckert C."/>
        </authorList>
    </citation>
    <scope>NUCLEOTIDE SEQUENCE</scope>
    <source>
        <strain evidence="2">JCM 11219</strain>
    </source>
</reference>
<feature type="transmembrane region" description="Helical" evidence="1">
    <location>
        <begin position="192"/>
        <end position="218"/>
    </location>
</feature>
<keyword evidence="1" id="KW-0812">Transmembrane</keyword>
<proteinExistence type="predicted"/>
<dbReference type="Proteomes" id="UP000657075">
    <property type="component" value="Unassembled WGS sequence"/>
</dbReference>
<dbReference type="Gene3D" id="1.10.287.1260">
    <property type="match status" value="1"/>
</dbReference>
<dbReference type="InterPro" id="IPR008910">
    <property type="entry name" value="MSC_TM_helix"/>
</dbReference>
<gene>
    <name evidence="2" type="ORF">GCM10007112_11890</name>
</gene>
<organism evidence="2 3">
    <name type="scientific">Vulcanisaeta souniana JCM 11219</name>
    <dbReference type="NCBI Taxonomy" id="1293586"/>
    <lineage>
        <taxon>Archaea</taxon>
        <taxon>Thermoproteota</taxon>
        <taxon>Thermoprotei</taxon>
        <taxon>Thermoproteales</taxon>
        <taxon>Thermoproteaceae</taxon>
        <taxon>Vulcanisaeta</taxon>
    </lineage>
</organism>
<feature type="transmembrane region" description="Helical" evidence="1">
    <location>
        <begin position="162"/>
        <end position="186"/>
    </location>
</feature>
<reference evidence="2" key="2">
    <citation type="submission" date="2020-09" db="EMBL/GenBank/DDBJ databases">
        <authorList>
            <person name="Sun Q."/>
            <person name="Ohkuma M."/>
        </authorList>
    </citation>
    <scope>NUCLEOTIDE SEQUENCE</scope>
    <source>
        <strain evidence="2">JCM 11219</strain>
    </source>
</reference>
<dbReference type="GO" id="GO:0016020">
    <property type="term" value="C:membrane"/>
    <property type="evidence" value="ECO:0007669"/>
    <property type="project" value="InterPro"/>
</dbReference>
<dbReference type="AlphaFoldDB" id="A0A830EHC9"/>
<evidence type="ECO:0000313" key="2">
    <source>
        <dbReference type="EMBL" id="GGI76736.1"/>
    </source>
</evidence>
<dbReference type="Pfam" id="PF05552">
    <property type="entry name" value="MS_channel_1st_1"/>
    <property type="match status" value="1"/>
</dbReference>